<comment type="caution">
    <text evidence="3">The sequence shown here is derived from an EMBL/GenBank/DDBJ whole genome shotgun (WGS) entry which is preliminary data.</text>
</comment>
<keyword evidence="2" id="KW-0472">Membrane</keyword>
<dbReference type="Proteomes" id="UP001150904">
    <property type="component" value="Unassembled WGS sequence"/>
</dbReference>
<organism evidence="3 4">
    <name type="scientific">Penicillium cinerascens</name>
    <dbReference type="NCBI Taxonomy" id="70096"/>
    <lineage>
        <taxon>Eukaryota</taxon>
        <taxon>Fungi</taxon>
        <taxon>Dikarya</taxon>
        <taxon>Ascomycota</taxon>
        <taxon>Pezizomycotina</taxon>
        <taxon>Eurotiomycetes</taxon>
        <taxon>Eurotiomycetidae</taxon>
        <taxon>Eurotiales</taxon>
        <taxon>Aspergillaceae</taxon>
        <taxon>Penicillium</taxon>
    </lineage>
</organism>
<dbReference type="GeneID" id="83178013"/>
<feature type="transmembrane region" description="Helical" evidence="2">
    <location>
        <begin position="108"/>
        <end position="129"/>
    </location>
</feature>
<keyword evidence="2" id="KW-0812">Transmembrane</keyword>
<reference evidence="3" key="1">
    <citation type="submission" date="2022-12" db="EMBL/GenBank/DDBJ databases">
        <authorList>
            <person name="Petersen C."/>
        </authorList>
    </citation>
    <scope>NUCLEOTIDE SEQUENCE</scope>
    <source>
        <strain evidence="3">IBT 15544</strain>
    </source>
</reference>
<feature type="transmembrane region" description="Helical" evidence="2">
    <location>
        <begin position="47"/>
        <end position="69"/>
    </location>
</feature>
<dbReference type="AlphaFoldDB" id="A0A9W9N3C8"/>
<name>A0A9W9N3C8_9EURO</name>
<feature type="transmembrane region" description="Helical" evidence="2">
    <location>
        <begin position="290"/>
        <end position="310"/>
    </location>
</feature>
<evidence type="ECO:0000313" key="3">
    <source>
        <dbReference type="EMBL" id="KAJ5212004.1"/>
    </source>
</evidence>
<keyword evidence="2" id="KW-1133">Transmembrane helix</keyword>
<feature type="transmembrane region" description="Helical" evidence="2">
    <location>
        <begin position="81"/>
        <end position="101"/>
    </location>
</feature>
<evidence type="ECO:0000256" key="1">
    <source>
        <dbReference type="SAM" id="MobiDB-lite"/>
    </source>
</evidence>
<accession>A0A9W9N3C8</accession>
<feature type="transmembrane region" description="Helical" evidence="2">
    <location>
        <begin position="135"/>
        <end position="152"/>
    </location>
</feature>
<feature type="region of interest" description="Disordered" evidence="1">
    <location>
        <begin position="1"/>
        <end position="27"/>
    </location>
</feature>
<dbReference type="OrthoDB" id="5394254at2759"/>
<keyword evidence="4" id="KW-1185">Reference proteome</keyword>
<evidence type="ECO:0000256" key="2">
    <source>
        <dbReference type="SAM" id="Phobius"/>
    </source>
</evidence>
<feature type="transmembrane region" description="Helical" evidence="2">
    <location>
        <begin position="182"/>
        <end position="203"/>
    </location>
</feature>
<reference evidence="3" key="2">
    <citation type="journal article" date="2023" name="IMA Fungus">
        <title>Comparative genomic study of the Penicillium genus elucidates a diverse pangenome and 15 lateral gene transfer events.</title>
        <authorList>
            <person name="Petersen C."/>
            <person name="Sorensen T."/>
            <person name="Nielsen M.R."/>
            <person name="Sondergaard T.E."/>
            <person name="Sorensen J.L."/>
            <person name="Fitzpatrick D.A."/>
            <person name="Frisvad J.C."/>
            <person name="Nielsen K.L."/>
        </authorList>
    </citation>
    <scope>NUCLEOTIDE SEQUENCE</scope>
    <source>
        <strain evidence="3">IBT 15544</strain>
    </source>
</reference>
<sequence>MSPKKKTSSEGTQSRQTGDPKADPKAALTPLTAPVQSRLSSPARFSLVVLCSLLVSSVLFTLTSSVTVGDLGLVSKHLEEWWEVGGLVAWRAVEVGLAWIFGLDSCDVASFLFLTHLPTYTLLSFFYGVRPTSVLTSYAITVLSTVIPFALLRQPSSVHNLSHAPSGTVANRGILQDRLTTVYTTLTATSIFSVVLYASYATWLPVQLVTRFESIPDISAVHAGPSGLPVLFITLIPVGYAVRDFLFVSSAGHSKSPADDVETEERPGEYLFESIYRKTWGRLSVKTRILASRTFLLASVILLNTIVQVAGTIRSVSVAGAFSWGSIWAVATLAVGGVFGWVEAVDGV</sequence>
<feature type="transmembrane region" description="Helical" evidence="2">
    <location>
        <begin position="322"/>
        <end position="342"/>
    </location>
</feature>
<dbReference type="RefSeq" id="XP_058310174.1">
    <property type="nucleotide sequence ID" value="XM_058450712.1"/>
</dbReference>
<dbReference type="EMBL" id="JAPQKR010000008">
    <property type="protein sequence ID" value="KAJ5212004.1"/>
    <property type="molecule type" value="Genomic_DNA"/>
</dbReference>
<feature type="transmembrane region" description="Helical" evidence="2">
    <location>
        <begin position="223"/>
        <end position="242"/>
    </location>
</feature>
<evidence type="ECO:0000313" key="4">
    <source>
        <dbReference type="Proteomes" id="UP001150904"/>
    </source>
</evidence>
<proteinExistence type="predicted"/>
<protein>
    <submittedName>
        <fullName evidence="3">Uncharacterized protein</fullName>
    </submittedName>
</protein>
<gene>
    <name evidence="3" type="ORF">N7498_003650</name>
</gene>